<dbReference type="EMBL" id="JAWLUK010000013">
    <property type="protein sequence ID" value="MDV7177582.1"/>
    <property type="molecule type" value="Genomic_DNA"/>
</dbReference>
<evidence type="ECO:0000313" key="6">
    <source>
        <dbReference type="Proteomes" id="UP001185728"/>
    </source>
</evidence>
<evidence type="ECO:0000313" key="5">
    <source>
        <dbReference type="EMBL" id="MDV7177582.1"/>
    </source>
</evidence>
<dbReference type="GO" id="GO:0003723">
    <property type="term" value="F:RNA binding"/>
    <property type="evidence" value="ECO:0007669"/>
    <property type="project" value="InterPro"/>
</dbReference>
<dbReference type="InterPro" id="IPR029028">
    <property type="entry name" value="Alpha/beta_knot_MTases"/>
</dbReference>
<proteinExistence type="predicted"/>
<dbReference type="Pfam" id="PF00588">
    <property type="entry name" value="SpoU_methylase"/>
    <property type="match status" value="1"/>
</dbReference>
<dbReference type="AlphaFoldDB" id="A0AAP5WBZ4"/>
<feature type="domain" description="tRNA/rRNA methyltransferase SpoU type" evidence="4">
    <location>
        <begin position="204"/>
        <end position="346"/>
    </location>
</feature>
<protein>
    <submittedName>
        <fullName evidence="5">RNA methyltransferase</fullName>
    </submittedName>
</protein>
<dbReference type="GO" id="GO:0006396">
    <property type="term" value="P:RNA processing"/>
    <property type="evidence" value="ECO:0007669"/>
    <property type="project" value="InterPro"/>
</dbReference>
<dbReference type="InterPro" id="IPR029064">
    <property type="entry name" value="Ribosomal_eL30-like_sf"/>
</dbReference>
<dbReference type="GO" id="GO:0032259">
    <property type="term" value="P:methylation"/>
    <property type="evidence" value="ECO:0007669"/>
    <property type="project" value="UniProtKB-KW"/>
</dbReference>
<evidence type="ECO:0000256" key="2">
    <source>
        <dbReference type="ARBA" id="ARBA00022679"/>
    </source>
</evidence>
<dbReference type="Proteomes" id="UP001185728">
    <property type="component" value="Unassembled WGS sequence"/>
</dbReference>
<dbReference type="PANTHER" id="PTHR43191">
    <property type="entry name" value="RRNA METHYLTRANSFERASE 3"/>
    <property type="match status" value="1"/>
</dbReference>
<dbReference type="RefSeq" id="WP_233263273.1">
    <property type="nucleotide sequence ID" value="NZ_CP125290.1"/>
</dbReference>
<keyword evidence="1 5" id="KW-0489">Methyltransferase</keyword>
<dbReference type="InterPro" id="IPR051259">
    <property type="entry name" value="rRNA_Methyltransferase"/>
</dbReference>
<dbReference type="InterPro" id="IPR029026">
    <property type="entry name" value="tRNA_m1G_MTases_N"/>
</dbReference>
<feature type="region of interest" description="Disordered" evidence="3">
    <location>
        <begin position="133"/>
        <end position="200"/>
    </location>
</feature>
<accession>A0AAP5WBZ4</accession>
<dbReference type="InterPro" id="IPR001537">
    <property type="entry name" value="SpoU_MeTrfase"/>
</dbReference>
<comment type="caution">
    <text evidence="5">The sequence shown here is derived from an EMBL/GenBank/DDBJ whole genome shotgun (WGS) entry which is preliminary data.</text>
</comment>
<sequence>MRLERIEDLADPRLAPYTTMTDAALRRRVDAEHGVFLAESSQVVRRALDAGHTPRSFLLGDRYRRSFADVLAAHPDVPVFTGPDDVLEALTGFHLHRGALAAMDRPAPRPLADVLADARRVLIAEDVVDHTNVECSKPPQAGERSSDTSRPWQPKVAKSEVDDTFELNSRVSSGEERRRTGVPGESPGGRHDRSVSSTKRRSRIAVLEGLVDHTNVGACFRSAAALGVDAILVTPTCADPLYRRSVRVSMGTVFQVPWTRVDDWPASIQVLKDAGYVVAGMTLGEGAITLDELVAEDHDNLALVFGSEGHGLTPQTDRLLDRRVTIPMMHGVDSLNVAASSAVTFYATK</sequence>
<dbReference type="CDD" id="cd18095">
    <property type="entry name" value="SpoU-like_rRNA-MTase"/>
    <property type="match status" value="1"/>
</dbReference>
<dbReference type="PANTHER" id="PTHR43191:SF12">
    <property type="entry name" value="RRNA METHYLASE"/>
    <property type="match status" value="1"/>
</dbReference>
<name>A0AAP5WBZ4_9MICC</name>
<evidence type="ECO:0000259" key="4">
    <source>
        <dbReference type="Pfam" id="PF00588"/>
    </source>
</evidence>
<gene>
    <name evidence="5" type="ORF">R4064_08025</name>
</gene>
<evidence type="ECO:0000256" key="1">
    <source>
        <dbReference type="ARBA" id="ARBA00022603"/>
    </source>
</evidence>
<dbReference type="Gene3D" id="3.40.1280.10">
    <property type="match status" value="1"/>
</dbReference>
<dbReference type="SUPFAM" id="SSF55315">
    <property type="entry name" value="L30e-like"/>
    <property type="match status" value="1"/>
</dbReference>
<organism evidence="5 6">
    <name type="scientific">Micrococcus yunnanensis</name>
    <dbReference type="NCBI Taxonomy" id="566027"/>
    <lineage>
        <taxon>Bacteria</taxon>
        <taxon>Bacillati</taxon>
        <taxon>Actinomycetota</taxon>
        <taxon>Actinomycetes</taxon>
        <taxon>Micrococcales</taxon>
        <taxon>Micrococcaceae</taxon>
        <taxon>Micrococcus</taxon>
    </lineage>
</organism>
<keyword evidence="2" id="KW-0808">Transferase</keyword>
<evidence type="ECO:0000256" key="3">
    <source>
        <dbReference type="SAM" id="MobiDB-lite"/>
    </source>
</evidence>
<dbReference type="SUPFAM" id="SSF75217">
    <property type="entry name" value="alpha/beta knot"/>
    <property type="match status" value="1"/>
</dbReference>
<dbReference type="GO" id="GO:0008173">
    <property type="term" value="F:RNA methyltransferase activity"/>
    <property type="evidence" value="ECO:0007669"/>
    <property type="project" value="InterPro"/>
</dbReference>
<dbReference type="Gene3D" id="3.30.1330.30">
    <property type="match status" value="1"/>
</dbReference>
<reference evidence="5" key="1">
    <citation type="submission" date="2023-10" db="EMBL/GenBank/DDBJ databases">
        <title>Development of a sustainable strategy for remediation of hydrocarbon-contaminated territories based on the waste exchange concept.</title>
        <authorList>
            <person name="Krivoruchko A."/>
        </authorList>
    </citation>
    <scope>NUCLEOTIDE SEQUENCE</scope>
    <source>
        <strain evidence="5">IEGM 1325</strain>
    </source>
</reference>